<dbReference type="InterPro" id="IPR009057">
    <property type="entry name" value="Homeodomain-like_sf"/>
</dbReference>
<dbReference type="SUPFAM" id="SSF46689">
    <property type="entry name" value="Homeodomain-like"/>
    <property type="match status" value="1"/>
</dbReference>
<gene>
    <name evidence="1" type="ORF">FHQ18_08240</name>
</gene>
<dbReference type="PANTHER" id="PTHR34849">
    <property type="entry name" value="SSL5025 PROTEIN"/>
    <property type="match status" value="1"/>
</dbReference>
<name>A0A5A8F1W0_9BACT</name>
<accession>A0A5A8F1W0</accession>
<protein>
    <submittedName>
        <fullName evidence="1">DUF433 domain-containing protein</fullName>
    </submittedName>
</protein>
<dbReference type="InterPro" id="IPR036388">
    <property type="entry name" value="WH-like_DNA-bd_sf"/>
</dbReference>
<keyword evidence="2" id="KW-1185">Reference proteome</keyword>
<evidence type="ECO:0000313" key="1">
    <source>
        <dbReference type="EMBL" id="KAA0257721.1"/>
    </source>
</evidence>
<dbReference type="InterPro" id="IPR007367">
    <property type="entry name" value="DUF433"/>
</dbReference>
<dbReference type="Pfam" id="PF04255">
    <property type="entry name" value="DUF433"/>
    <property type="match status" value="1"/>
</dbReference>
<comment type="caution">
    <text evidence="1">The sequence shown here is derived from an EMBL/GenBank/DDBJ whole genome shotgun (WGS) entry which is preliminary data.</text>
</comment>
<proteinExistence type="predicted"/>
<sequence length="76" mass="8552">MSKIDYKERIIYDSTVMLGKPVIKGTRIPVELILRRLSEGMPIEKLLDSYPNLTEEDIKAVLAYSADLVANEEVVG</sequence>
<dbReference type="Gene3D" id="1.10.10.10">
    <property type="entry name" value="Winged helix-like DNA-binding domain superfamily/Winged helix DNA-binding domain"/>
    <property type="match status" value="1"/>
</dbReference>
<dbReference type="AlphaFoldDB" id="A0A5A8F1W0"/>
<dbReference type="OrthoDB" id="9809515at2"/>
<dbReference type="PANTHER" id="PTHR34849:SF3">
    <property type="entry name" value="SSR2962 PROTEIN"/>
    <property type="match status" value="1"/>
</dbReference>
<evidence type="ECO:0000313" key="2">
    <source>
        <dbReference type="Proteomes" id="UP000322876"/>
    </source>
</evidence>
<dbReference type="RefSeq" id="WP_149266694.1">
    <property type="nucleotide sequence ID" value="NZ_VFJB01000006.1"/>
</dbReference>
<dbReference type="Proteomes" id="UP000322876">
    <property type="component" value="Unassembled WGS sequence"/>
</dbReference>
<reference evidence="1 2" key="1">
    <citation type="submission" date="2019-06" db="EMBL/GenBank/DDBJ databases">
        <title>Genomic insights into carbon and energy metabolism of Deferribacter autotrophicus revealed new metabolic traits in the phylum Deferribacteres.</title>
        <authorList>
            <person name="Slobodkin A.I."/>
            <person name="Slobodkina G.B."/>
            <person name="Allioux M."/>
            <person name="Alain K."/>
            <person name="Jebbar M."/>
            <person name="Shadrin V."/>
            <person name="Kublanov I.V."/>
            <person name="Toshchakov S.V."/>
            <person name="Bonch-Osmolovskaya E.A."/>
        </authorList>
    </citation>
    <scope>NUCLEOTIDE SEQUENCE [LARGE SCALE GENOMIC DNA]</scope>
    <source>
        <strain evidence="1 2">SL50</strain>
    </source>
</reference>
<dbReference type="EMBL" id="VFJB01000006">
    <property type="protein sequence ID" value="KAA0257721.1"/>
    <property type="molecule type" value="Genomic_DNA"/>
</dbReference>
<organism evidence="1 2">
    <name type="scientific">Deferribacter autotrophicus</name>
    <dbReference type="NCBI Taxonomy" id="500465"/>
    <lineage>
        <taxon>Bacteria</taxon>
        <taxon>Pseudomonadati</taxon>
        <taxon>Deferribacterota</taxon>
        <taxon>Deferribacteres</taxon>
        <taxon>Deferribacterales</taxon>
        <taxon>Deferribacteraceae</taxon>
        <taxon>Deferribacter</taxon>
    </lineage>
</organism>